<comment type="cofactor">
    <cofactor evidence="10">
        <name>[2Fe-2S] cluster</name>
        <dbReference type="ChEBI" id="CHEBI:190135"/>
    </cofactor>
</comment>
<keyword evidence="8" id="KW-0472">Membrane</keyword>
<dbReference type="Gene3D" id="2.102.10.10">
    <property type="entry name" value="Rieske [2Fe-2S] iron-sulphur domain"/>
    <property type="match status" value="1"/>
</dbReference>
<dbReference type="EMBL" id="UOFV01000008">
    <property type="protein sequence ID" value="VAW93933.1"/>
    <property type="molecule type" value="Genomic_DNA"/>
</dbReference>
<dbReference type="InterPro" id="IPR006317">
    <property type="entry name" value="Ubiquinol_cyt_c_Rdtase_Fe-S-su"/>
</dbReference>
<dbReference type="PROSITE" id="PS51296">
    <property type="entry name" value="RIESKE"/>
    <property type="match status" value="1"/>
</dbReference>
<gene>
    <name evidence="12" type="ORF">MNBD_GAMMA19-967</name>
</gene>
<dbReference type="InterPro" id="IPR014349">
    <property type="entry name" value="Rieske_Fe-S_prot"/>
</dbReference>
<evidence type="ECO:0000259" key="11">
    <source>
        <dbReference type="PROSITE" id="PS51296"/>
    </source>
</evidence>
<keyword evidence="6" id="KW-0408">Iron</keyword>
<reference evidence="12" key="1">
    <citation type="submission" date="2018-06" db="EMBL/GenBank/DDBJ databases">
        <authorList>
            <person name="Zhirakovskaya E."/>
        </authorList>
    </citation>
    <scope>NUCLEOTIDE SEQUENCE</scope>
</reference>
<dbReference type="InterPro" id="IPR017941">
    <property type="entry name" value="Rieske_2Fe-2S"/>
</dbReference>
<keyword evidence="12" id="KW-0560">Oxidoreductase</keyword>
<accession>A0A3B1A1D1</accession>
<feature type="non-terminal residue" evidence="12">
    <location>
        <position position="1"/>
    </location>
</feature>
<evidence type="ECO:0000256" key="8">
    <source>
        <dbReference type="ARBA" id="ARBA00023136"/>
    </source>
</evidence>
<evidence type="ECO:0000256" key="10">
    <source>
        <dbReference type="ARBA" id="ARBA00034078"/>
    </source>
</evidence>
<evidence type="ECO:0000256" key="3">
    <source>
        <dbReference type="ARBA" id="ARBA00022714"/>
    </source>
</evidence>
<evidence type="ECO:0000256" key="6">
    <source>
        <dbReference type="ARBA" id="ARBA00023004"/>
    </source>
</evidence>
<keyword evidence="2" id="KW-0812">Transmembrane</keyword>
<keyword evidence="3" id="KW-0001">2Fe-2S</keyword>
<sequence>FVLSMDPSEKAKAAGAPIDVDISKLEPGQVMTVEWRGKPVWVLRRNEQMLKTLPELDKFLRDPNSDELAQQPVYTKNPQRSINPEYMVMIGICTHLGCSPTYRPEFAPPDLGPEWKGGFFCPCHGSTYDLAGRVYAGMPAPSNLVIPPHHYVSATRLLVGVDSEVI</sequence>
<dbReference type="InterPro" id="IPR036922">
    <property type="entry name" value="Rieske_2Fe-2S_sf"/>
</dbReference>
<evidence type="ECO:0000313" key="12">
    <source>
        <dbReference type="EMBL" id="VAW93933.1"/>
    </source>
</evidence>
<dbReference type="GO" id="GO:0051537">
    <property type="term" value="F:2 iron, 2 sulfur cluster binding"/>
    <property type="evidence" value="ECO:0007669"/>
    <property type="project" value="UniProtKB-KW"/>
</dbReference>
<dbReference type="PANTHER" id="PTHR10134">
    <property type="entry name" value="CYTOCHROME B-C1 COMPLEX SUBUNIT RIESKE, MITOCHONDRIAL"/>
    <property type="match status" value="1"/>
</dbReference>
<dbReference type="EC" id="1.10.2.2" evidence="12"/>
<dbReference type="SUPFAM" id="SSF50022">
    <property type="entry name" value="ISP domain"/>
    <property type="match status" value="1"/>
</dbReference>
<evidence type="ECO:0000256" key="5">
    <source>
        <dbReference type="ARBA" id="ARBA00022989"/>
    </source>
</evidence>
<dbReference type="CDD" id="cd03470">
    <property type="entry name" value="Rieske_cytochrome_bc1"/>
    <property type="match status" value="1"/>
</dbReference>
<evidence type="ECO:0000256" key="1">
    <source>
        <dbReference type="ARBA" id="ARBA00004167"/>
    </source>
</evidence>
<dbReference type="GO" id="GO:0016020">
    <property type="term" value="C:membrane"/>
    <property type="evidence" value="ECO:0007669"/>
    <property type="project" value="UniProtKB-SubCell"/>
</dbReference>
<dbReference type="GO" id="GO:0046872">
    <property type="term" value="F:metal ion binding"/>
    <property type="evidence" value="ECO:0007669"/>
    <property type="project" value="UniProtKB-KW"/>
</dbReference>
<dbReference type="AlphaFoldDB" id="A0A3B1A1D1"/>
<dbReference type="InterPro" id="IPR005805">
    <property type="entry name" value="Rieske_Fe-S_prot_C"/>
</dbReference>
<keyword evidence="7" id="KW-0411">Iron-sulfur</keyword>
<dbReference type="PRINTS" id="PR00162">
    <property type="entry name" value="RIESKE"/>
</dbReference>
<dbReference type="GO" id="GO:0016491">
    <property type="term" value="F:oxidoreductase activity"/>
    <property type="evidence" value="ECO:0007669"/>
    <property type="project" value="UniProtKB-KW"/>
</dbReference>
<name>A0A3B1A1D1_9ZZZZ</name>
<organism evidence="12">
    <name type="scientific">hydrothermal vent metagenome</name>
    <dbReference type="NCBI Taxonomy" id="652676"/>
    <lineage>
        <taxon>unclassified sequences</taxon>
        <taxon>metagenomes</taxon>
        <taxon>ecological metagenomes</taxon>
    </lineage>
</organism>
<protein>
    <submittedName>
        <fullName evidence="12">Ubiquinol-cytochrome C reductase iron-sulfur subunit</fullName>
        <ecNumber evidence="12">1.10.2.2</ecNumber>
    </submittedName>
</protein>
<keyword evidence="9" id="KW-1015">Disulfide bond</keyword>
<evidence type="ECO:0000256" key="2">
    <source>
        <dbReference type="ARBA" id="ARBA00022692"/>
    </source>
</evidence>
<keyword evidence="4" id="KW-0479">Metal-binding</keyword>
<evidence type="ECO:0000256" key="9">
    <source>
        <dbReference type="ARBA" id="ARBA00023157"/>
    </source>
</evidence>
<evidence type="ECO:0000256" key="7">
    <source>
        <dbReference type="ARBA" id="ARBA00023014"/>
    </source>
</evidence>
<evidence type="ECO:0000256" key="4">
    <source>
        <dbReference type="ARBA" id="ARBA00022723"/>
    </source>
</evidence>
<dbReference type="Pfam" id="PF00355">
    <property type="entry name" value="Rieske"/>
    <property type="match status" value="1"/>
</dbReference>
<proteinExistence type="predicted"/>
<feature type="domain" description="Rieske" evidence="11">
    <location>
        <begin position="50"/>
        <end position="158"/>
    </location>
</feature>
<comment type="subcellular location">
    <subcellularLocation>
        <location evidence="1">Membrane</location>
        <topology evidence="1">Single-pass membrane protein</topology>
    </subcellularLocation>
</comment>
<keyword evidence="5" id="KW-1133">Transmembrane helix</keyword>
<dbReference type="NCBIfam" id="TIGR01416">
    <property type="entry name" value="Rieske_proteo"/>
    <property type="match status" value="1"/>
</dbReference>
<dbReference type="GO" id="GO:0008121">
    <property type="term" value="F:quinol-cytochrome-c reductase activity"/>
    <property type="evidence" value="ECO:0007669"/>
    <property type="project" value="InterPro"/>
</dbReference>